<protein>
    <submittedName>
        <fullName evidence="2">Ca-activated chloride channel family protein</fullName>
    </submittedName>
</protein>
<sequence>MRKQLTFQQIILITDGYSNSGISPIEAAKIAYKDGVIIHVIGITDDQKTGVQGITEIEAIAKAGGGYSQIVQVEQVAKTIELFTKKTMNYTIQQVINQQLMQILQHRSYDSLPPNERIEVGKIIDQLSEYSHLKILLLVDRSASMSRKMEKLKEAIYDFQLSIHSRAGDSQIAIAFFPGIENIVDIVLPWTTEISKINPIISKLIPNGNTPTGPALLTSLEYMLPFMKNIDQRQRGVLDEFII</sequence>
<dbReference type="InterPro" id="IPR002035">
    <property type="entry name" value="VWF_A"/>
</dbReference>
<dbReference type="RefSeq" id="WP_132769904.1">
    <property type="nucleotide sequence ID" value="NZ_SMAB01000018.1"/>
</dbReference>
<dbReference type="Pfam" id="PF00092">
    <property type="entry name" value="VWA"/>
    <property type="match status" value="1"/>
</dbReference>
<evidence type="ECO:0000313" key="2">
    <source>
        <dbReference type="EMBL" id="TCS80150.1"/>
    </source>
</evidence>
<keyword evidence="3" id="KW-1185">Reference proteome</keyword>
<comment type="caution">
    <text evidence="2">The sequence shown here is derived from an EMBL/GenBank/DDBJ whole genome shotgun (WGS) entry which is preliminary data.</text>
</comment>
<evidence type="ECO:0000259" key="1">
    <source>
        <dbReference type="PROSITE" id="PS50234"/>
    </source>
</evidence>
<reference evidence="2 3" key="1">
    <citation type="submission" date="2019-03" db="EMBL/GenBank/DDBJ databases">
        <title>Genomic Encyclopedia of Type Strains, Phase IV (KMG-IV): sequencing the most valuable type-strain genomes for metagenomic binning, comparative biology and taxonomic classification.</title>
        <authorList>
            <person name="Goeker M."/>
        </authorList>
    </citation>
    <scope>NUCLEOTIDE SEQUENCE [LARGE SCALE GENOMIC DNA]</scope>
    <source>
        <strain evidence="2 3">DSM 23802</strain>
    </source>
</reference>
<dbReference type="CDD" id="cd00198">
    <property type="entry name" value="vWFA"/>
    <property type="match status" value="1"/>
</dbReference>
<dbReference type="Proteomes" id="UP000295788">
    <property type="component" value="Unassembled WGS sequence"/>
</dbReference>
<dbReference type="Pfam" id="PF13519">
    <property type="entry name" value="VWA_2"/>
    <property type="match status" value="1"/>
</dbReference>
<dbReference type="SUPFAM" id="SSF53300">
    <property type="entry name" value="vWA-like"/>
    <property type="match status" value="2"/>
</dbReference>
<dbReference type="EMBL" id="SMAB01000018">
    <property type="protein sequence ID" value="TCS80150.1"/>
    <property type="molecule type" value="Genomic_DNA"/>
</dbReference>
<accession>A0A4R3KB36</accession>
<name>A0A4R3KB36_9BACI</name>
<organism evidence="2 3">
    <name type="scientific">Tepidibacillus fermentans</name>
    <dbReference type="NCBI Taxonomy" id="1281767"/>
    <lineage>
        <taxon>Bacteria</taxon>
        <taxon>Bacillati</taxon>
        <taxon>Bacillota</taxon>
        <taxon>Bacilli</taxon>
        <taxon>Bacillales</taxon>
        <taxon>Bacillaceae</taxon>
        <taxon>Tepidibacillus</taxon>
    </lineage>
</organism>
<feature type="domain" description="VWFA" evidence="1">
    <location>
        <begin position="1"/>
        <end position="100"/>
    </location>
</feature>
<dbReference type="Gene3D" id="3.40.50.410">
    <property type="entry name" value="von Willebrand factor, type A domain"/>
    <property type="match status" value="1"/>
</dbReference>
<dbReference type="InterPro" id="IPR036465">
    <property type="entry name" value="vWFA_dom_sf"/>
</dbReference>
<dbReference type="AlphaFoldDB" id="A0A4R3KB36"/>
<gene>
    <name evidence="2" type="ORF">EDD72_11821</name>
</gene>
<dbReference type="OrthoDB" id="2960279at2"/>
<proteinExistence type="predicted"/>
<evidence type="ECO:0000313" key="3">
    <source>
        <dbReference type="Proteomes" id="UP000295788"/>
    </source>
</evidence>
<dbReference type="PROSITE" id="PS50234">
    <property type="entry name" value="VWFA"/>
    <property type="match status" value="1"/>
</dbReference>